<dbReference type="SMART" id="SM00382">
    <property type="entry name" value="AAA"/>
    <property type="match status" value="1"/>
</dbReference>
<dbReference type="InterPro" id="IPR041569">
    <property type="entry name" value="AAA_lid_3"/>
</dbReference>
<gene>
    <name evidence="5" type="ORF">EZS28_042867</name>
</gene>
<dbReference type="Pfam" id="PF09336">
    <property type="entry name" value="Vps4_C"/>
    <property type="match status" value="1"/>
</dbReference>
<dbReference type="FunFam" id="1.10.8.60:FF:000025">
    <property type="entry name" value="Katanin p60 ATPase-containing subunit A1"/>
    <property type="match status" value="1"/>
</dbReference>
<dbReference type="InterPro" id="IPR050304">
    <property type="entry name" value="MT-severing_AAA_ATPase"/>
</dbReference>
<evidence type="ECO:0000256" key="1">
    <source>
        <dbReference type="ARBA" id="ARBA00022741"/>
    </source>
</evidence>
<evidence type="ECO:0000259" key="4">
    <source>
        <dbReference type="SMART" id="SM00382"/>
    </source>
</evidence>
<dbReference type="GO" id="GO:0016887">
    <property type="term" value="F:ATP hydrolysis activity"/>
    <property type="evidence" value="ECO:0007669"/>
    <property type="project" value="InterPro"/>
</dbReference>
<dbReference type="FunFam" id="3.40.50.300:FF:000159">
    <property type="entry name" value="Katanin p60 ATPase-containing subunit A1"/>
    <property type="match status" value="1"/>
</dbReference>
<dbReference type="Pfam" id="PF17862">
    <property type="entry name" value="AAA_lid_3"/>
    <property type="match status" value="1"/>
</dbReference>
<dbReference type="EMBL" id="SNRW01025311">
    <property type="protein sequence ID" value="KAA6361606.1"/>
    <property type="molecule type" value="Genomic_DNA"/>
</dbReference>
<dbReference type="Pfam" id="PF00004">
    <property type="entry name" value="AAA"/>
    <property type="match status" value="1"/>
</dbReference>
<organism evidence="5 6">
    <name type="scientific">Streblomastix strix</name>
    <dbReference type="NCBI Taxonomy" id="222440"/>
    <lineage>
        <taxon>Eukaryota</taxon>
        <taxon>Metamonada</taxon>
        <taxon>Preaxostyla</taxon>
        <taxon>Oxymonadida</taxon>
        <taxon>Streblomastigidae</taxon>
        <taxon>Streblomastix</taxon>
    </lineage>
</organism>
<feature type="domain" description="AAA+ ATPase" evidence="4">
    <location>
        <begin position="75"/>
        <end position="216"/>
    </location>
</feature>
<evidence type="ECO:0000256" key="2">
    <source>
        <dbReference type="ARBA" id="ARBA00022840"/>
    </source>
</evidence>
<evidence type="ECO:0000313" key="5">
    <source>
        <dbReference type="EMBL" id="KAA6361606.1"/>
    </source>
</evidence>
<keyword evidence="1 3" id="KW-0547">Nucleotide-binding</keyword>
<proteinExistence type="inferred from homology"/>
<accession>A0A5J4TSS7</accession>
<evidence type="ECO:0000256" key="3">
    <source>
        <dbReference type="RuleBase" id="RU003651"/>
    </source>
</evidence>
<dbReference type="PANTHER" id="PTHR23074:SF19">
    <property type="entry name" value="KATANIN P60 ATPASE-CONTAINING SUBUNIT A1"/>
    <property type="match status" value="1"/>
</dbReference>
<name>A0A5J4TSS7_9EUKA</name>
<protein>
    <submittedName>
        <fullName evidence="5">Putative katanin 60-PA</fullName>
    </submittedName>
</protein>
<dbReference type="InterPro" id="IPR003959">
    <property type="entry name" value="ATPase_AAA_core"/>
</dbReference>
<comment type="similarity">
    <text evidence="3">Belongs to the AAA ATPase family.</text>
</comment>
<dbReference type="PROSITE" id="PS00674">
    <property type="entry name" value="AAA"/>
    <property type="match status" value="1"/>
</dbReference>
<feature type="non-terminal residue" evidence="5">
    <location>
        <position position="1"/>
    </location>
</feature>
<evidence type="ECO:0000313" key="6">
    <source>
        <dbReference type="Proteomes" id="UP000324800"/>
    </source>
</evidence>
<reference evidence="5 6" key="1">
    <citation type="submission" date="2019-03" db="EMBL/GenBank/DDBJ databases">
        <title>Single cell metagenomics reveals metabolic interactions within the superorganism composed of flagellate Streblomastix strix and complex community of Bacteroidetes bacteria on its surface.</title>
        <authorList>
            <person name="Treitli S.C."/>
            <person name="Kolisko M."/>
            <person name="Husnik F."/>
            <person name="Keeling P."/>
            <person name="Hampl V."/>
        </authorList>
    </citation>
    <scope>NUCLEOTIDE SEQUENCE [LARGE SCALE GENOMIC DNA]</scope>
    <source>
        <strain evidence="5">ST1C</strain>
    </source>
</reference>
<keyword evidence="2 3" id="KW-0067">ATP-binding</keyword>
<dbReference type="Proteomes" id="UP000324800">
    <property type="component" value="Unassembled WGS sequence"/>
</dbReference>
<dbReference type="GO" id="GO:0005524">
    <property type="term" value="F:ATP binding"/>
    <property type="evidence" value="ECO:0007669"/>
    <property type="project" value="UniProtKB-KW"/>
</dbReference>
<dbReference type="AlphaFoldDB" id="A0A5J4TSS7"/>
<dbReference type="InterPro" id="IPR015415">
    <property type="entry name" value="Spast_Vps4_C"/>
</dbReference>
<dbReference type="GO" id="GO:0015630">
    <property type="term" value="C:microtubule cytoskeleton"/>
    <property type="evidence" value="ECO:0007669"/>
    <property type="project" value="TreeGrafter"/>
</dbReference>
<dbReference type="SUPFAM" id="SSF52540">
    <property type="entry name" value="P-loop containing nucleoside triphosphate hydrolases"/>
    <property type="match status" value="1"/>
</dbReference>
<dbReference type="OrthoDB" id="5334845at2759"/>
<dbReference type="InterPro" id="IPR003960">
    <property type="entry name" value="ATPase_AAA_CS"/>
</dbReference>
<dbReference type="InterPro" id="IPR003593">
    <property type="entry name" value="AAA+_ATPase"/>
</dbReference>
<dbReference type="PANTHER" id="PTHR23074">
    <property type="entry name" value="AAA DOMAIN-CONTAINING"/>
    <property type="match status" value="1"/>
</dbReference>
<dbReference type="GO" id="GO:0051013">
    <property type="term" value="P:microtubule severing"/>
    <property type="evidence" value="ECO:0007669"/>
    <property type="project" value="TreeGrafter"/>
</dbReference>
<dbReference type="Gene3D" id="1.10.8.60">
    <property type="match status" value="1"/>
</dbReference>
<dbReference type="Gene3D" id="3.40.50.300">
    <property type="entry name" value="P-loop containing nucleotide triphosphate hydrolases"/>
    <property type="match status" value="1"/>
</dbReference>
<sequence>GQQGSSYSIISATDCSRYTDAEPDLIEVLEREVLDMKQSVPWDKIAGLHQAKALLKEAVMLPMYFPRYFTGIRRPWKGILMFGPPGTGKTMLAKAVATECSSTFFNCSISALGSKWRGESEKLVRTLFRMARHYAPSTIFFDEIDSIAITRGADGENEASRRVKGELLTQMDGAQTEGEAEERKPVVVIAATNFPWDLDEALKRRLEKRIYIPLPDAEARRDLLKINFQGVKLDDKMDLDMFADQMESYSGADITNVCRDASMMGMRRKLKENGMIDFKAMKEEELDIPVTSEDFLNALLSIKPSVNKQAIERFEKWRQEFGSE</sequence>
<dbReference type="InterPro" id="IPR027417">
    <property type="entry name" value="P-loop_NTPase"/>
</dbReference>
<comment type="caution">
    <text evidence="5">The sequence shown here is derived from an EMBL/GenBank/DDBJ whole genome shotgun (WGS) entry which is preliminary data.</text>
</comment>